<dbReference type="EMBL" id="JACSDY010000014">
    <property type="protein sequence ID" value="KAF7409258.1"/>
    <property type="molecule type" value="Genomic_DNA"/>
</dbReference>
<reference evidence="2" key="1">
    <citation type="journal article" date="2020" name="G3 (Bethesda)">
        <title>High-Quality Assemblies for Three Invasive Social Wasps from the &lt;i&gt;Vespula&lt;/i&gt; Genus.</title>
        <authorList>
            <person name="Harrop T.W.R."/>
            <person name="Guhlin J."/>
            <person name="McLaughlin G.M."/>
            <person name="Permina E."/>
            <person name="Stockwell P."/>
            <person name="Gilligan J."/>
            <person name="Le Lec M.F."/>
            <person name="Gruber M.A.M."/>
            <person name="Quinn O."/>
            <person name="Lovegrove M."/>
            <person name="Duncan E.J."/>
            <person name="Remnant E.J."/>
            <person name="Van Eeckhoven J."/>
            <person name="Graham B."/>
            <person name="Knapp R.A."/>
            <person name="Langford K.W."/>
            <person name="Kronenberg Z."/>
            <person name="Press M.O."/>
            <person name="Eacker S.M."/>
            <person name="Wilson-Rankin E.E."/>
            <person name="Purcell J."/>
            <person name="Lester P.J."/>
            <person name="Dearden P.K."/>
        </authorList>
    </citation>
    <scope>NUCLEOTIDE SEQUENCE</scope>
    <source>
        <strain evidence="2">Volc-1</strain>
    </source>
</reference>
<feature type="transmembrane region" description="Helical" evidence="1">
    <location>
        <begin position="49"/>
        <end position="75"/>
    </location>
</feature>
<dbReference type="AlphaFoldDB" id="A0A834KM53"/>
<proteinExistence type="predicted"/>
<evidence type="ECO:0000313" key="3">
    <source>
        <dbReference type="Proteomes" id="UP000600918"/>
    </source>
</evidence>
<evidence type="ECO:0000313" key="2">
    <source>
        <dbReference type="EMBL" id="KAF7409258.1"/>
    </source>
</evidence>
<gene>
    <name evidence="2" type="ORF">H0235_014110</name>
</gene>
<comment type="caution">
    <text evidence="2">The sequence shown here is derived from an EMBL/GenBank/DDBJ whole genome shotgun (WGS) entry which is preliminary data.</text>
</comment>
<sequence length="162" mass="17227">MDYQETANCQGVTIAGQDDQACNYKRSPATRFAVNGRRHSVSHVGVQTLAAVVAIALLPLVVVVVVVVMAIVVIVDDSNSSSSSSSSSSGSGSGGIHCELYGSLLPSFRSFSEEIRTLSRITASIDYSVELETFRISSGVTFTECKRVEMVSEASKILEGRT</sequence>
<name>A0A834KM53_VESPE</name>
<keyword evidence="3" id="KW-1185">Reference proteome</keyword>
<keyword evidence="1" id="KW-1133">Transmembrane helix</keyword>
<keyword evidence="1" id="KW-0472">Membrane</keyword>
<protein>
    <submittedName>
        <fullName evidence="2">Uncharacterized protein</fullName>
    </submittedName>
</protein>
<dbReference type="Proteomes" id="UP000600918">
    <property type="component" value="Unassembled WGS sequence"/>
</dbReference>
<organism evidence="2 3">
    <name type="scientific">Vespula pensylvanica</name>
    <name type="common">Western yellow jacket</name>
    <name type="synonym">Wasp</name>
    <dbReference type="NCBI Taxonomy" id="30213"/>
    <lineage>
        <taxon>Eukaryota</taxon>
        <taxon>Metazoa</taxon>
        <taxon>Ecdysozoa</taxon>
        <taxon>Arthropoda</taxon>
        <taxon>Hexapoda</taxon>
        <taxon>Insecta</taxon>
        <taxon>Pterygota</taxon>
        <taxon>Neoptera</taxon>
        <taxon>Endopterygota</taxon>
        <taxon>Hymenoptera</taxon>
        <taxon>Apocrita</taxon>
        <taxon>Aculeata</taxon>
        <taxon>Vespoidea</taxon>
        <taxon>Vespidae</taxon>
        <taxon>Vespinae</taxon>
        <taxon>Vespula</taxon>
    </lineage>
</organism>
<evidence type="ECO:0000256" key="1">
    <source>
        <dbReference type="SAM" id="Phobius"/>
    </source>
</evidence>
<keyword evidence="1" id="KW-0812">Transmembrane</keyword>
<accession>A0A834KM53</accession>